<dbReference type="PANTHER" id="PTHR38448:SF1">
    <property type="entry name" value="YLBF FAMILY REGULATOR"/>
    <property type="match status" value="1"/>
</dbReference>
<dbReference type="InterPro" id="IPR023378">
    <property type="entry name" value="YheA/YmcA-like_dom_sf"/>
</dbReference>
<keyword evidence="1" id="KW-0175">Coiled coil</keyword>
<accession>A0ABV0F575</accession>
<protein>
    <recommendedName>
        <fullName evidence="4">Cell fate regulator YmcA, YheA/YmcA/DUF963 family (Controls sporulation, competence, biofilm development)</fullName>
    </recommendedName>
</protein>
<comment type="caution">
    <text evidence="2">The sequence shown here is derived from an EMBL/GenBank/DDBJ whole genome shotgun (WGS) entry which is preliminary data.</text>
</comment>
<evidence type="ECO:0000313" key="2">
    <source>
        <dbReference type="EMBL" id="MEO1783200.1"/>
    </source>
</evidence>
<dbReference type="Proteomes" id="UP001429357">
    <property type="component" value="Unassembled WGS sequence"/>
</dbReference>
<proteinExistence type="predicted"/>
<gene>
    <name evidence="2" type="ORF">BAU18_002819</name>
</gene>
<feature type="coiled-coil region" evidence="1">
    <location>
        <begin position="37"/>
        <end position="64"/>
    </location>
</feature>
<dbReference type="InterPro" id="IPR052767">
    <property type="entry name" value="Bact_com_dev_regulator"/>
</dbReference>
<evidence type="ECO:0008006" key="4">
    <source>
        <dbReference type="Google" id="ProtNLM"/>
    </source>
</evidence>
<dbReference type="PIRSF" id="PIRSF021287">
    <property type="entry name" value="Biofilm_formation_YmcA"/>
    <property type="match status" value="1"/>
</dbReference>
<keyword evidence="3" id="KW-1185">Reference proteome</keyword>
<dbReference type="Pfam" id="PF06133">
    <property type="entry name" value="Com_YlbF"/>
    <property type="match status" value="1"/>
</dbReference>
<organism evidence="2 3">
    <name type="scientific">Enterococcus diestrammenae</name>
    <dbReference type="NCBI Taxonomy" id="1155073"/>
    <lineage>
        <taxon>Bacteria</taxon>
        <taxon>Bacillati</taxon>
        <taxon>Bacillota</taxon>
        <taxon>Bacilli</taxon>
        <taxon>Lactobacillales</taxon>
        <taxon>Enterococcaceae</taxon>
        <taxon>Enterococcus</taxon>
    </lineage>
</organism>
<dbReference type="SUPFAM" id="SSF158622">
    <property type="entry name" value="YheA/YmcA-like"/>
    <property type="match status" value="1"/>
</dbReference>
<reference evidence="3" key="1">
    <citation type="submission" date="2016-06" db="EMBL/GenBank/DDBJ databases">
        <title>Four novel species of enterococci isolated from chicken manure.</title>
        <authorList>
            <person name="Van Tyne D."/>
        </authorList>
    </citation>
    <scope>NUCLEOTIDE SEQUENCE [LARGE SCALE GENOMIC DNA]</scope>
    <source>
        <strain evidence="3">JM9A</strain>
    </source>
</reference>
<evidence type="ECO:0000256" key="1">
    <source>
        <dbReference type="SAM" id="Coils"/>
    </source>
</evidence>
<reference evidence="2 3" key="2">
    <citation type="submission" date="2024-02" db="EMBL/GenBank/DDBJ databases">
        <title>The Genome Sequence of Enterococcus diestrammenae JM9A.</title>
        <authorList>
            <person name="Earl A."/>
            <person name="Manson A."/>
            <person name="Gilmore M."/>
            <person name="Sanders J."/>
            <person name="Shea T."/>
            <person name="Howe W."/>
            <person name="Livny J."/>
            <person name="Cuomo C."/>
            <person name="Neafsey D."/>
            <person name="Birren B."/>
        </authorList>
    </citation>
    <scope>NUCLEOTIDE SEQUENCE [LARGE SCALE GENOMIC DNA]</scope>
    <source>
        <strain evidence="2 3">JM9A</strain>
    </source>
</reference>
<dbReference type="InterPro" id="IPR010368">
    <property type="entry name" value="Com_YlbF"/>
</dbReference>
<dbReference type="RefSeq" id="WP_161868273.1">
    <property type="nucleotide sequence ID" value="NZ_JAQFAM010000001.1"/>
</dbReference>
<name>A0ABV0F575_9ENTE</name>
<dbReference type="Gene3D" id="1.20.1500.10">
    <property type="entry name" value="YheA/YmcA-like"/>
    <property type="match status" value="1"/>
</dbReference>
<dbReference type="EMBL" id="MAEI02000001">
    <property type="protein sequence ID" value="MEO1783200.1"/>
    <property type="molecule type" value="Genomic_DNA"/>
</dbReference>
<sequence length="126" mass="14429">MTNFLEQEQVVKQAVQQLSRLLSDLPQVQEFQQLAEKVAANQKIAQLEEAIKQAQKDAVQYQHYQKPEAHAQALAKADELTAQYNQLPLVVAYREKMLEVNDILQYVTDRIQRGVEDLTQTPPPTN</sequence>
<evidence type="ECO:0000313" key="3">
    <source>
        <dbReference type="Proteomes" id="UP001429357"/>
    </source>
</evidence>
<dbReference type="InterPro" id="IPR016783">
    <property type="entry name" value="Biofilm_formation_YmcA"/>
</dbReference>
<dbReference type="PANTHER" id="PTHR38448">
    <property type="entry name" value="REGULATORY PROTEIN YLBF-RELATED"/>
    <property type="match status" value="1"/>
</dbReference>